<dbReference type="CDD" id="cd01948">
    <property type="entry name" value="EAL"/>
    <property type="match status" value="1"/>
</dbReference>
<dbReference type="InterPro" id="IPR001633">
    <property type="entry name" value="EAL_dom"/>
</dbReference>
<dbReference type="InterPro" id="IPR052155">
    <property type="entry name" value="Biofilm_reg_signaling"/>
</dbReference>
<dbReference type="CDD" id="cd01949">
    <property type="entry name" value="GGDEF"/>
    <property type="match status" value="1"/>
</dbReference>
<feature type="region of interest" description="Disordered" evidence="1">
    <location>
        <begin position="1"/>
        <end position="21"/>
    </location>
</feature>
<dbReference type="InterPro" id="IPR035919">
    <property type="entry name" value="EAL_sf"/>
</dbReference>
<dbReference type="PROSITE" id="PS50883">
    <property type="entry name" value="EAL"/>
    <property type="match status" value="1"/>
</dbReference>
<dbReference type="InterPro" id="IPR029787">
    <property type="entry name" value="Nucleotide_cyclase"/>
</dbReference>
<dbReference type="PROSITE" id="PS50887">
    <property type="entry name" value="GGDEF"/>
    <property type="match status" value="1"/>
</dbReference>
<name>A0ABU8DP16_9ACTN</name>
<accession>A0ABU8DP16</accession>
<dbReference type="Gene3D" id="3.20.20.450">
    <property type="entry name" value="EAL domain"/>
    <property type="match status" value="1"/>
</dbReference>
<evidence type="ECO:0000313" key="5">
    <source>
        <dbReference type="Proteomes" id="UP001361570"/>
    </source>
</evidence>
<dbReference type="PANTHER" id="PTHR44757">
    <property type="entry name" value="DIGUANYLATE CYCLASE DGCP"/>
    <property type="match status" value="1"/>
</dbReference>
<dbReference type="Pfam" id="PF00563">
    <property type="entry name" value="EAL"/>
    <property type="match status" value="1"/>
</dbReference>
<dbReference type="Gene3D" id="3.30.70.270">
    <property type="match status" value="1"/>
</dbReference>
<dbReference type="EMBL" id="JBAPLU010000002">
    <property type="protein sequence ID" value="MEI4270552.1"/>
    <property type="molecule type" value="Genomic_DNA"/>
</dbReference>
<keyword evidence="5" id="KW-1185">Reference proteome</keyword>
<organism evidence="4 5">
    <name type="scientific">Klenkia sesuvii</name>
    <dbReference type="NCBI Taxonomy" id="3103137"/>
    <lineage>
        <taxon>Bacteria</taxon>
        <taxon>Bacillati</taxon>
        <taxon>Actinomycetota</taxon>
        <taxon>Actinomycetes</taxon>
        <taxon>Geodermatophilales</taxon>
        <taxon>Geodermatophilaceae</taxon>
        <taxon>Klenkia</taxon>
    </lineage>
</organism>
<dbReference type="NCBIfam" id="TIGR00254">
    <property type="entry name" value="GGDEF"/>
    <property type="match status" value="1"/>
</dbReference>
<dbReference type="RefSeq" id="WP_336402697.1">
    <property type="nucleotide sequence ID" value="NZ_JBAPLU010000002.1"/>
</dbReference>
<dbReference type="SMART" id="SM00052">
    <property type="entry name" value="EAL"/>
    <property type="match status" value="1"/>
</dbReference>
<dbReference type="SMART" id="SM00267">
    <property type="entry name" value="GGDEF"/>
    <property type="match status" value="1"/>
</dbReference>
<protein>
    <submittedName>
        <fullName evidence="4">EAL domain-containing protein</fullName>
    </submittedName>
</protein>
<evidence type="ECO:0000259" key="2">
    <source>
        <dbReference type="PROSITE" id="PS50883"/>
    </source>
</evidence>
<proteinExistence type="predicted"/>
<dbReference type="PANTHER" id="PTHR44757:SF2">
    <property type="entry name" value="BIOFILM ARCHITECTURE MAINTENANCE PROTEIN MBAA"/>
    <property type="match status" value="1"/>
</dbReference>
<dbReference type="InterPro" id="IPR043128">
    <property type="entry name" value="Rev_trsase/Diguanyl_cyclase"/>
</dbReference>
<comment type="caution">
    <text evidence="4">The sequence shown here is derived from an EMBL/GenBank/DDBJ whole genome shotgun (WGS) entry which is preliminary data.</text>
</comment>
<reference evidence="4 5" key="1">
    <citation type="submission" date="2024-03" db="EMBL/GenBank/DDBJ databases">
        <title>Draft genome sequence of Klenkia sp. LSe6-5.</title>
        <authorList>
            <person name="Duangmal K."/>
            <person name="Chantavorakit T."/>
        </authorList>
    </citation>
    <scope>NUCLEOTIDE SEQUENCE [LARGE SCALE GENOMIC DNA]</scope>
    <source>
        <strain evidence="4 5">LSe6-5</strain>
    </source>
</reference>
<feature type="domain" description="EAL" evidence="2">
    <location>
        <begin position="324"/>
        <end position="582"/>
    </location>
</feature>
<gene>
    <name evidence="4" type="ORF">TEK04_02350</name>
</gene>
<evidence type="ECO:0000259" key="3">
    <source>
        <dbReference type="PROSITE" id="PS50887"/>
    </source>
</evidence>
<evidence type="ECO:0000256" key="1">
    <source>
        <dbReference type="SAM" id="MobiDB-lite"/>
    </source>
</evidence>
<feature type="domain" description="GGDEF" evidence="3">
    <location>
        <begin position="183"/>
        <end position="315"/>
    </location>
</feature>
<dbReference type="Proteomes" id="UP001361570">
    <property type="component" value="Unassembled WGS sequence"/>
</dbReference>
<dbReference type="Pfam" id="PF00990">
    <property type="entry name" value="GGDEF"/>
    <property type="match status" value="1"/>
</dbReference>
<dbReference type="SUPFAM" id="SSF55073">
    <property type="entry name" value="Nucleotide cyclase"/>
    <property type="match status" value="1"/>
</dbReference>
<sequence>MSTPAVPLADGGRTGGHRFRRPVTTAPALPATVLDALPAPTALLDTDGTVLLLNAAWAEQIAQGTGLLLTTGDDYAEAVLAARDDDDVRLLLAGLGELTEHGGTPVSVDVALGRAPMGRWVHVQAARVDESGQLVVTHTDITASVEAVRDSARRALYDHLTDLPNRVHLQELVEAELARPDAGSVAVLVLDVDEFKTVNDTLGHDTGDLLLRQVAARLARATRERDTVGRLGGDEFVVLGRDVDAEEALTLAERCRQVFADPFSVAGATVPLTVSVGVAVSSGEQRSATDLIRDADLAKYAAKGAGRDTVALFSDELRAAARRRLRVTTELREAIAAGQLVVHYQPLLHLRTRTVTGVEALVRWQHPERGLLPPSEFVPVAEASGLVDELTRWVLATVARDAAAWDDMGLPLTAAVNISATHMGSGTLVSDVSAALASSGLRPERLVLELTETSVAEDPERAAEQFAELRVSGIEVSIDDFGSGFSCLGQIVSMPAGILKIDKSLVQGIAGSGHKQASQSAAAVETVVSLAKACGMRSVAEGVETPEQLAVVAALGCTYAQGFVIAKPMPAEELPRWMGARSRRRAALAG</sequence>
<dbReference type="SUPFAM" id="SSF141868">
    <property type="entry name" value="EAL domain-like"/>
    <property type="match status" value="1"/>
</dbReference>
<dbReference type="InterPro" id="IPR000160">
    <property type="entry name" value="GGDEF_dom"/>
</dbReference>
<evidence type="ECO:0000313" key="4">
    <source>
        <dbReference type="EMBL" id="MEI4270552.1"/>
    </source>
</evidence>